<evidence type="ECO:0000256" key="2">
    <source>
        <dbReference type="SAM" id="Phobius"/>
    </source>
</evidence>
<keyword evidence="4" id="KW-1185">Reference proteome</keyword>
<accession>A0A7H0FU09</accession>
<feature type="compositionally biased region" description="Basic and acidic residues" evidence="1">
    <location>
        <begin position="401"/>
        <end position="412"/>
    </location>
</feature>
<feature type="transmembrane region" description="Helical" evidence="2">
    <location>
        <begin position="369"/>
        <end position="390"/>
    </location>
</feature>
<dbReference type="KEGG" id="lsx:H8B22_08245"/>
<reference evidence="3 4" key="1">
    <citation type="submission" date="2020-08" db="EMBL/GenBank/DDBJ databases">
        <title>Lysobacter sp. II4 sp. nov., isolated from soil.</title>
        <authorList>
            <person name="Woo C.Y."/>
            <person name="Kim J."/>
        </authorList>
    </citation>
    <scope>NUCLEOTIDE SEQUENCE [LARGE SCALE GENOMIC DNA]</scope>
    <source>
        <strain evidence="3 4">II4</strain>
    </source>
</reference>
<evidence type="ECO:0000313" key="4">
    <source>
        <dbReference type="Proteomes" id="UP000516018"/>
    </source>
</evidence>
<feature type="transmembrane region" description="Helical" evidence="2">
    <location>
        <begin position="37"/>
        <end position="68"/>
    </location>
</feature>
<protein>
    <submittedName>
        <fullName evidence="3">DUF4129 domain-containing protein</fullName>
    </submittedName>
</protein>
<feature type="transmembrane region" description="Helical" evidence="2">
    <location>
        <begin position="250"/>
        <end position="268"/>
    </location>
</feature>
<name>A0A7H0FU09_9GAMM</name>
<dbReference type="AlphaFoldDB" id="A0A7H0FU09"/>
<feature type="region of interest" description="Disordered" evidence="1">
    <location>
        <begin position="332"/>
        <end position="353"/>
    </location>
</feature>
<feature type="region of interest" description="Disordered" evidence="1">
    <location>
        <begin position="401"/>
        <end position="420"/>
    </location>
</feature>
<organism evidence="3 4">
    <name type="scientific">Agrilutibacter terrestris</name>
    <dbReference type="NCBI Taxonomy" id="2865112"/>
    <lineage>
        <taxon>Bacteria</taxon>
        <taxon>Pseudomonadati</taxon>
        <taxon>Pseudomonadota</taxon>
        <taxon>Gammaproteobacteria</taxon>
        <taxon>Lysobacterales</taxon>
        <taxon>Lysobacteraceae</taxon>
        <taxon>Agrilutibacter</taxon>
    </lineage>
</organism>
<sequence length="525" mass="59246">MRIEDLTVALRPRTAWEAVELGTALVRRHAGAVWKPWLLLSLPCLLLLNALCWAIGEVWLAGVLMWWLKPLFDRIPLYVLSRAVFGHVPPVRETVRAQWRFGRRWLPAYLTWRRLSPVRAVYLPIDLLEGGSGEEARARRRALGSPVYGVGSLVLLVFAHFEMALLLGIVFTVMLFAPNDLLQETAARMWNVFESQQDWVQAVENVLFWTATSVLEPFYVGAGFGLYLNRRTEIEAWDIEMVLRRLRRRLTQAVAPLLVLCALCLGAVPSARAQDDEPFAGAATPTAPQVQPVRPRTGSTLDEVFGPQAVDDAGWRQAVKRAYEDPRVSPKRTVMQWVPKDPDKEDEQDERDPQALSRFGEWFATIGEYGLWIVVAALVLALLLTAPRWLRWVRDPARRKGSDDAEVRREVQPEEAPLPDDIPTAARRLWQAGRERDALALLYRASVDAMTRRAQVVLVPGATEAQTLRASRQLPAEADREAFARVVRVWQLAAYAHGLPAGEEFEELLAQLSQRFAWARPGVAA</sequence>
<evidence type="ECO:0000256" key="1">
    <source>
        <dbReference type="SAM" id="MobiDB-lite"/>
    </source>
</evidence>
<dbReference type="EMBL" id="CP060820">
    <property type="protein sequence ID" value="QNP39525.1"/>
    <property type="molecule type" value="Genomic_DNA"/>
</dbReference>
<dbReference type="RefSeq" id="WP_187710971.1">
    <property type="nucleotide sequence ID" value="NZ_CP060820.1"/>
</dbReference>
<keyword evidence="2" id="KW-0472">Membrane</keyword>
<dbReference type="Proteomes" id="UP000516018">
    <property type="component" value="Chromosome"/>
</dbReference>
<proteinExistence type="predicted"/>
<keyword evidence="2" id="KW-1133">Transmembrane helix</keyword>
<gene>
    <name evidence="3" type="ORF">H8B22_08245</name>
</gene>
<evidence type="ECO:0000313" key="3">
    <source>
        <dbReference type="EMBL" id="QNP39525.1"/>
    </source>
</evidence>
<keyword evidence="2" id="KW-0812">Transmembrane</keyword>
<feature type="transmembrane region" description="Helical" evidence="2">
    <location>
        <begin position="206"/>
        <end position="229"/>
    </location>
</feature>
<feature type="transmembrane region" description="Helical" evidence="2">
    <location>
        <begin position="147"/>
        <end position="177"/>
    </location>
</feature>